<evidence type="ECO:0000256" key="2">
    <source>
        <dbReference type="ARBA" id="ARBA00022963"/>
    </source>
</evidence>
<organism evidence="6 7">
    <name type="scientific">Recurvomyces mirabilis</name>
    <dbReference type="NCBI Taxonomy" id="574656"/>
    <lineage>
        <taxon>Eukaryota</taxon>
        <taxon>Fungi</taxon>
        <taxon>Dikarya</taxon>
        <taxon>Ascomycota</taxon>
        <taxon>Pezizomycotina</taxon>
        <taxon>Dothideomycetes</taxon>
        <taxon>Dothideomycetidae</taxon>
        <taxon>Mycosphaerellales</taxon>
        <taxon>Teratosphaeriaceae</taxon>
        <taxon>Recurvomyces</taxon>
    </lineage>
</organism>
<evidence type="ECO:0000256" key="5">
    <source>
        <dbReference type="SAM" id="MobiDB-lite"/>
    </source>
</evidence>
<comment type="catalytic activity">
    <reaction evidence="4">
        <text>a 1-O-alkyl-2-acetyl-sn-glycero-3-phosphocholine + H2O = a 1-O-alkyl-sn-glycero-3-phosphocholine + acetate + H(+)</text>
        <dbReference type="Rhea" id="RHEA:17777"/>
        <dbReference type="ChEBI" id="CHEBI:15377"/>
        <dbReference type="ChEBI" id="CHEBI:15378"/>
        <dbReference type="ChEBI" id="CHEBI:30089"/>
        <dbReference type="ChEBI" id="CHEBI:30909"/>
        <dbReference type="ChEBI" id="CHEBI:36707"/>
        <dbReference type="EC" id="3.1.1.47"/>
    </reaction>
</comment>
<dbReference type="EC" id="3.1.1.47" evidence="4"/>
<comment type="caution">
    <text evidence="6">The sequence shown here is derived from an EMBL/GenBank/DDBJ whole genome shotgun (WGS) entry which is preliminary data.</text>
</comment>
<protein>
    <recommendedName>
        <fullName evidence="4">Putative phospholipase</fullName>
        <ecNumber evidence="4">3.1.1.47</ecNumber>
    </recommendedName>
</protein>
<keyword evidence="7" id="KW-1185">Reference proteome</keyword>
<comment type="similarity">
    <text evidence="4">Belongs to the serine esterase family.</text>
</comment>
<gene>
    <name evidence="6" type="ORF">LTR78_009987</name>
</gene>
<dbReference type="GO" id="GO:0003847">
    <property type="term" value="F:1-alkyl-2-acetylglycerophosphocholine esterase activity"/>
    <property type="evidence" value="ECO:0007669"/>
    <property type="project" value="UniProtKB-UniRule"/>
</dbReference>
<dbReference type="EMBL" id="JAUTXT010000062">
    <property type="protein sequence ID" value="KAK3670140.1"/>
    <property type="molecule type" value="Genomic_DNA"/>
</dbReference>
<evidence type="ECO:0000256" key="3">
    <source>
        <dbReference type="ARBA" id="ARBA00023098"/>
    </source>
</evidence>
<dbReference type="PIRSF" id="PIRSF018169">
    <property type="entry name" value="PAF_acetylhydrolase"/>
    <property type="match status" value="1"/>
</dbReference>
<feature type="compositionally biased region" description="Polar residues" evidence="5">
    <location>
        <begin position="426"/>
        <end position="439"/>
    </location>
</feature>
<keyword evidence="2 4" id="KW-0442">Lipid degradation</keyword>
<evidence type="ECO:0000256" key="1">
    <source>
        <dbReference type="ARBA" id="ARBA00022801"/>
    </source>
</evidence>
<dbReference type="InterPro" id="IPR029058">
    <property type="entry name" value="AB_hydrolase_fold"/>
</dbReference>
<dbReference type="SUPFAM" id="SSF53474">
    <property type="entry name" value="alpha/beta-Hydrolases"/>
    <property type="match status" value="1"/>
</dbReference>
<dbReference type="Gene3D" id="3.40.50.1820">
    <property type="entry name" value="alpha/beta hydrolase"/>
    <property type="match status" value="1"/>
</dbReference>
<evidence type="ECO:0000313" key="6">
    <source>
        <dbReference type="EMBL" id="KAK3670140.1"/>
    </source>
</evidence>
<dbReference type="PANTHER" id="PTHR10272">
    <property type="entry name" value="PLATELET-ACTIVATING FACTOR ACETYLHYDROLASE"/>
    <property type="match status" value="1"/>
</dbReference>
<evidence type="ECO:0000313" key="7">
    <source>
        <dbReference type="Proteomes" id="UP001274830"/>
    </source>
</evidence>
<reference evidence="6" key="1">
    <citation type="submission" date="2023-07" db="EMBL/GenBank/DDBJ databases">
        <title>Black Yeasts Isolated from many extreme environments.</title>
        <authorList>
            <person name="Coleine C."/>
            <person name="Stajich J.E."/>
            <person name="Selbmann L."/>
        </authorList>
    </citation>
    <scope>NUCLEOTIDE SEQUENCE</scope>
    <source>
        <strain evidence="6">CCFEE 5485</strain>
    </source>
</reference>
<sequence>MASLFSGWNPLKFFPEYCGPHQVGTVDVEIPAGDLTAPANAPEDAQPTVAFRIFYPCEKPESNETDRPVRWIPQPQRATIASFAKFIGCKEKVASAISYVPQQLYWIKLPAHRNAKILDPPTSNGKWPVTFFSHGLAGSRNAYSQICGDLASNGMIVIALDHRDGSSPIQYVRATNNTEAHIVSPVKIPHEPVTKEVYDARDKQLRIRLWEMSMAYEALVKIDKGHSIENLDSNTSRLRKERSEVLLQFNDMMDIHRPGKVTWAGHSFGAATTVQLLKSIFYYKDRTEVDGNPLLTPHADAAVIQQIVPESPTLLLDMWGLPLKSPEQRFLWERPLPSYAVGGPNGANILSVLSEAFQNWEDNLNINKFIVAKPSRSRRPSIAPRLTREKGRLLPAFARLRAPSPASDSGYASSSSFSRSTAPPQLSRQISMETGLTTPSQGSSSKLSKFSQRSSGERTPGPHMFYVAMSQHFNQSDFGILFPWIALRLTKAEEPERILELNTRAMVQVIREAGIEVSGGDDPDILDKEGGVRRWIRLVVEEEEGDEAEAISRPGALGVVNRKLSVSAGSVRSLASVPRQPRDGMTMGQKMEAQFGRVEAGLEMPIAAAA</sequence>
<evidence type="ECO:0000256" key="4">
    <source>
        <dbReference type="PIRNR" id="PIRNR018169"/>
    </source>
</evidence>
<dbReference type="InterPro" id="IPR016715">
    <property type="entry name" value="PAF_acetylhydro_eukaryote"/>
</dbReference>
<dbReference type="AlphaFoldDB" id="A0AAE0TMB9"/>
<name>A0AAE0TMB9_9PEZI</name>
<dbReference type="GO" id="GO:0016042">
    <property type="term" value="P:lipid catabolic process"/>
    <property type="evidence" value="ECO:0007669"/>
    <property type="project" value="UniProtKB-KW"/>
</dbReference>
<feature type="compositionally biased region" description="Low complexity" evidence="5">
    <location>
        <begin position="403"/>
        <end position="424"/>
    </location>
</feature>
<keyword evidence="3 4" id="KW-0443">Lipid metabolism</keyword>
<accession>A0AAE0TMB9</accession>
<feature type="region of interest" description="Disordered" evidence="5">
    <location>
        <begin position="403"/>
        <end position="459"/>
    </location>
</feature>
<dbReference type="Pfam" id="PF03403">
    <property type="entry name" value="PAF-AH_p_II"/>
    <property type="match status" value="1"/>
</dbReference>
<keyword evidence="1 4" id="KW-0378">Hydrolase</keyword>
<dbReference type="Proteomes" id="UP001274830">
    <property type="component" value="Unassembled WGS sequence"/>
</dbReference>
<feature type="compositionally biased region" description="Low complexity" evidence="5">
    <location>
        <begin position="440"/>
        <end position="454"/>
    </location>
</feature>
<proteinExistence type="inferred from homology"/>
<dbReference type="PANTHER" id="PTHR10272:SF7">
    <property type="entry name" value="PHOSPHOLIPASE-RELATED"/>
    <property type="match status" value="1"/>
</dbReference>